<dbReference type="Proteomes" id="UP001594351">
    <property type="component" value="Unassembled WGS sequence"/>
</dbReference>
<protein>
    <recommendedName>
        <fullName evidence="8">DNA topoisomerase 1</fullName>
        <ecNumber evidence="8">5.6.2.1</ecNumber>
    </recommendedName>
    <alternativeName>
        <fullName evidence="8">DNA topoisomerase I</fullName>
    </alternativeName>
</protein>
<evidence type="ECO:0000256" key="3">
    <source>
        <dbReference type="ARBA" id="ARBA00022723"/>
    </source>
</evidence>
<dbReference type="PANTHER" id="PTHR42785:SF1">
    <property type="entry name" value="DNA TOPOISOMERASE"/>
    <property type="match status" value="1"/>
</dbReference>
<dbReference type="Pfam" id="PF01751">
    <property type="entry name" value="Toprim"/>
    <property type="match status" value="1"/>
</dbReference>
<feature type="active site" description="O-(5'-phospho-DNA)-tyrosine intermediate" evidence="8">
    <location>
        <position position="293"/>
    </location>
</feature>
<feature type="site" description="Interaction with DNA" evidence="8">
    <location>
        <position position="152"/>
    </location>
</feature>
<dbReference type="InterPro" id="IPR023406">
    <property type="entry name" value="Topo_IA_AS"/>
</dbReference>
<feature type="site" description="Interaction with DNA" evidence="8">
    <location>
        <position position="157"/>
    </location>
</feature>
<dbReference type="InterPro" id="IPR013825">
    <property type="entry name" value="Topo_IA_cen_sub2"/>
</dbReference>
<dbReference type="InterPro" id="IPR013497">
    <property type="entry name" value="Topo_IA_cen"/>
</dbReference>
<feature type="site" description="Interaction with DNA" evidence="8">
    <location>
        <position position="295"/>
    </location>
</feature>
<dbReference type="EMBL" id="JBHPBY010000081">
    <property type="protein sequence ID" value="MFC1850166.1"/>
    <property type="molecule type" value="Genomic_DNA"/>
</dbReference>
<dbReference type="SMART" id="SM00437">
    <property type="entry name" value="TOP1Ac"/>
    <property type="match status" value="1"/>
</dbReference>
<feature type="site" description="Interaction with DNA" evidence="8">
    <location>
        <position position="483"/>
    </location>
</feature>
<keyword evidence="7 8" id="KW-0413">Isomerase</keyword>
<name>A0ABV6YVE6_UNCC1</name>
<feature type="site" description="Interaction with DNA" evidence="8">
    <location>
        <position position="164"/>
    </location>
</feature>
<proteinExistence type="inferred from homology"/>
<feature type="domain" description="Topo IA-type catalytic" evidence="10">
    <location>
        <begin position="138"/>
        <end position="583"/>
    </location>
</feature>
<comment type="subunit">
    <text evidence="8">Monomer.</text>
</comment>
<dbReference type="InterPro" id="IPR013826">
    <property type="entry name" value="Topo_IA_cen_sub3"/>
</dbReference>
<dbReference type="PANTHER" id="PTHR42785">
    <property type="entry name" value="DNA TOPOISOMERASE, TYPE IA, CORE"/>
    <property type="match status" value="1"/>
</dbReference>
<evidence type="ECO:0000259" key="9">
    <source>
        <dbReference type="PROSITE" id="PS50880"/>
    </source>
</evidence>
<dbReference type="SMART" id="SM00436">
    <property type="entry name" value="TOP1Bc"/>
    <property type="match status" value="1"/>
</dbReference>
<feature type="region of interest" description="Interaction with DNA" evidence="8">
    <location>
        <begin position="172"/>
        <end position="177"/>
    </location>
</feature>
<dbReference type="CDD" id="cd03363">
    <property type="entry name" value="TOPRIM_TopoIA_TopoI"/>
    <property type="match status" value="1"/>
</dbReference>
<evidence type="ECO:0000256" key="7">
    <source>
        <dbReference type="ARBA" id="ARBA00023235"/>
    </source>
</evidence>
<dbReference type="Pfam" id="PF13368">
    <property type="entry name" value="Toprim_C_rpt"/>
    <property type="match status" value="3"/>
</dbReference>
<keyword evidence="5 8" id="KW-0799">Topoisomerase</keyword>
<dbReference type="SMART" id="SM00493">
    <property type="entry name" value="TOPRIM"/>
    <property type="match status" value="1"/>
</dbReference>
<sequence>MGSSKAVKNLVIVESPAKAETISKYLGQDYVVKASYGHVRDLPKTKLGVDIKNNFKPQYLTTSNKYTSRAINEIKSLYNKNKTALFLATDEDREGEAIGWHLVEILKPVRSDTIKRIVFHEITKEAITKALKNPRVINNDLVDAQQARRVLDRLVGYELSPILWKTVRSGLSAGRVQSVALRFIVERERAIENFISAGSYRINGEFRTKKGNTLGAELNKKFTQEKDVHSFLEKCRQAQFTVEKVEKKKARKSPPPPFTTSTLQQEAARKLSYSVKRTMVVAQKLYETGKITYMRTDSVHLSDFALKEANSVICSKYGQKYAQTRQFKTKTALAQEAHEAIRPTDFKVMKAGLSRQEERLYELIWQRALASQMCDAMFDKTTATIGISTTPEKFVARGQILTFDGYLKVYIEGKDNGNSDENGAQLPPINSGDPLFRLRIVAHEKFSRPPYRFSEASLVKKLEEMGIGRPSTYAPTLSTILERGYVALEDRPGTKRKVKIIILENDEITAQDKTEVTGAEKAKLIPTSIGAVVNDFLVKHFSDIVDYQFTARIEKEFDDIAAGKKKWNTIIANFYDTFHKTVVDKRNSVTRKDTLPLRELGNDPLTGKQVSARLGPYGPYVQLGSPDGKEKPKFTSLLPGQKIETITLQEALDLFKLPRVLGKDETGKTILANIGPFGPYVKADKSFASISAEELFNITLEQALVKLEQKKSVNQNKIIKEFDEDPIKILKGRWGPYISNGEINRRIPKTIEDPARLTLQDCKELLAKPVRKRRKKAT</sequence>
<comment type="function">
    <text evidence="8">Releases the supercoiling and torsional tension of DNA, which is introduced during the DNA replication and transcription, by transiently cleaving and rejoining one strand of the DNA duplex. Introduces a single-strand break via transesterification at a target site in duplex DNA. The scissile phosphodiester is attacked by the catalytic tyrosine of the enzyme, resulting in the formation of a DNA-(5'-phosphotyrosyl)-enzyme intermediate and the expulsion of a 3'-OH DNA strand. The free DNA strand then undergoes passage around the unbroken strand, thus removing DNA supercoils. Finally, in the religation step, the DNA 3'-OH attacks the covalent intermediate to expel the active-site tyrosine and restore the DNA phosphodiester backbone.</text>
</comment>
<evidence type="ECO:0000256" key="2">
    <source>
        <dbReference type="ARBA" id="ARBA00009446"/>
    </source>
</evidence>
<dbReference type="Gene3D" id="1.10.290.10">
    <property type="entry name" value="Topoisomerase I, domain 4"/>
    <property type="match status" value="1"/>
</dbReference>
<evidence type="ECO:0000256" key="1">
    <source>
        <dbReference type="ARBA" id="ARBA00000213"/>
    </source>
</evidence>
<dbReference type="PROSITE" id="PS50880">
    <property type="entry name" value="TOPRIM"/>
    <property type="match status" value="1"/>
</dbReference>
<keyword evidence="6 8" id="KW-0238">DNA-binding</keyword>
<accession>A0ABV6YVE6</accession>
<dbReference type="PROSITE" id="PS52039">
    <property type="entry name" value="TOPO_IA_2"/>
    <property type="match status" value="1"/>
</dbReference>
<feature type="site" description="Interaction with DNA" evidence="8">
    <location>
        <position position="38"/>
    </location>
</feature>
<feature type="site" description="Interaction with DNA" evidence="8">
    <location>
        <position position="148"/>
    </location>
</feature>
<comment type="caution">
    <text evidence="11">The sequence shown here is derived from an EMBL/GenBank/DDBJ whole genome shotgun (WGS) entry which is preliminary data.</text>
</comment>
<evidence type="ECO:0000256" key="8">
    <source>
        <dbReference type="HAMAP-Rule" id="MF_00952"/>
    </source>
</evidence>
<evidence type="ECO:0000313" key="12">
    <source>
        <dbReference type="Proteomes" id="UP001594351"/>
    </source>
</evidence>
<keyword evidence="12" id="KW-1185">Reference proteome</keyword>
<dbReference type="SUPFAM" id="SSF56712">
    <property type="entry name" value="Prokaryotic type I DNA topoisomerase"/>
    <property type="match status" value="1"/>
</dbReference>
<dbReference type="PROSITE" id="PS00396">
    <property type="entry name" value="TOPO_IA_1"/>
    <property type="match status" value="1"/>
</dbReference>
<reference evidence="11 12" key="1">
    <citation type="submission" date="2024-09" db="EMBL/GenBank/DDBJ databases">
        <title>Laminarin stimulates single cell rates of sulfate reduction while oxygen inhibits transcriptomic activity in coastal marine sediment.</title>
        <authorList>
            <person name="Lindsay M."/>
            <person name="Orcutt B."/>
            <person name="Emerson D."/>
            <person name="Stepanauskas R."/>
            <person name="D'Angelo T."/>
        </authorList>
    </citation>
    <scope>NUCLEOTIDE SEQUENCE [LARGE SCALE GENOMIC DNA]</scope>
    <source>
        <strain evidence="11">SAG AM-311-K15</strain>
    </source>
</reference>
<dbReference type="EC" id="5.6.2.1" evidence="8"/>
<dbReference type="InterPro" id="IPR013824">
    <property type="entry name" value="Topo_IA_cen_sub1"/>
</dbReference>
<gene>
    <name evidence="8 11" type="primary">topA</name>
    <name evidence="11" type="ORF">ACFL27_08250</name>
</gene>
<dbReference type="InterPro" id="IPR028612">
    <property type="entry name" value="Topoisom_1_IA"/>
</dbReference>
<dbReference type="InterPro" id="IPR003602">
    <property type="entry name" value="Topo_IA_DNA-bd_dom"/>
</dbReference>
<comment type="similarity">
    <text evidence="2 8">Belongs to the type IA topoisomerase family.</text>
</comment>
<dbReference type="GO" id="GO:0003917">
    <property type="term" value="F:DNA topoisomerase type I (single strand cut, ATP-independent) activity"/>
    <property type="evidence" value="ECO:0007669"/>
    <property type="project" value="UniProtKB-EC"/>
</dbReference>
<feature type="domain" description="Toprim" evidence="9">
    <location>
        <begin position="8"/>
        <end position="122"/>
    </location>
</feature>
<dbReference type="PRINTS" id="PR00417">
    <property type="entry name" value="PRTPISMRASEI"/>
</dbReference>
<evidence type="ECO:0000256" key="6">
    <source>
        <dbReference type="ARBA" id="ARBA00023125"/>
    </source>
</evidence>
<evidence type="ECO:0000256" key="5">
    <source>
        <dbReference type="ARBA" id="ARBA00023029"/>
    </source>
</evidence>
<dbReference type="InterPro" id="IPR023405">
    <property type="entry name" value="Topo_IA_core_domain"/>
</dbReference>
<evidence type="ECO:0000313" key="11">
    <source>
        <dbReference type="EMBL" id="MFC1850166.1"/>
    </source>
</evidence>
<dbReference type="InterPro" id="IPR003601">
    <property type="entry name" value="Topo_IA_2"/>
</dbReference>
<dbReference type="InterPro" id="IPR005733">
    <property type="entry name" value="TopoI_bac-type"/>
</dbReference>
<dbReference type="InterPro" id="IPR000380">
    <property type="entry name" value="Topo_IA"/>
</dbReference>
<keyword evidence="3" id="KW-0479">Metal-binding</keyword>
<organism evidence="11 12">
    <name type="scientific">candidate division CSSED10-310 bacterium</name>
    <dbReference type="NCBI Taxonomy" id="2855610"/>
    <lineage>
        <taxon>Bacteria</taxon>
        <taxon>Bacteria division CSSED10-310</taxon>
    </lineage>
</organism>
<dbReference type="HAMAP" id="MF_00952">
    <property type="entry name" value="Topoisom_1_prok"/>
    <property type="match status" value="1"/>
</dbReference>
<dbReference type="Gene3D" id="2.70.20.10">
    <property type="entry name" value="Topoisomerase I, domain 3"/>
    <property type="match status" value="1"/>
</dbReference>
<keyword evidence="4" id="KW-0460">Magnesium</keyword>
<dbReference type="NCBIfam" id="TIGR01051">
    <property type="entry name" value="topA_bact"/>
    <property type="match status" value="1"/>
</dbReference>
<dbReference type="InterPro" id="IPR025589">
    <property type="entry name" value="Toprim_C_rpt"/>
</dbReference>
<dbReference type="CDD" id="cd00186">
    <property type="entry name" value="TOP1Ac"/>
    <property type="match status" value="1"/>
</dbReference>
<dbReference type="Gene3D" id="3.40.50.140">
    <property type="match status" value="1"/>
</dbReference>
<evidence type="ECO:0000256" key="4">
    <source>
        <dbReference type="ARBA" id="ARBA00022842"/>
    </source>
</evidence>
<comment type="catalytic activity">
    <reaction evidence="1 8">
        <text>ATP-independent breakage of single-stranded DNA, followed by passage and rejoining.</text>
        <dbReference type="EC" id="5.6.2.1"/>
    </reaction>
</comment>
<dbReference type="Pfam" id="PF01131">
    <property type="entry name" value="Topoisom_bac"/>
    <property type="match status" value="2"/>
</dbReference>
<dbReference type="InterPro" id="IPR034149">
    <property type="entry name" value="TOPRIM_TopoI"/>
</dbReference>
<dbReference type="Gene3D" id="1.10.460.10">
    <property type="entry name" value="Topoisomerase I, domain 2"/>
    <property type="match status" value="2"/>
</dbReference>
<feature type="site" description="Interaction with DNA" evidence="8">
    <location>
        <position position="149"/>
    </location>
</feature>
<dbReference type="InterPro" id="IPR006171">
    <property type="entry name" value="TOPRIM_dom"/>
</dbReference>
<evidence type="ECO:0000259" key="10">
    <source>
        <dbReference type="PROSITE" id="PS52039"/>
    </source>
</evidence>